<evidence type="ECO:0008006" key="3">
    <source>
        <dbReference type="Google" id="ProtNLM"/>
    </source>
</evidence>
<evidence type="ECO:0000313" key="2">
    <source>
        <dbReference type="Proteomes" id="UP001318682"/>
    </source>
</evidence>
<protein>
    <recommendedName>
        <fullName evidence="3">Baseplate protein J-like domain-containing protein</fullName>
    </recommendedName>
</protein>
<evidence type="ECO:0000313" key="1">
    <source>
        <dbReference type="EMBL" id="WVX47097.1"/>
    </source>
</evidence>
<keyword evidence="2" id="KW-1185">Reference proteome</keyword>
<gene>
    <name evidence="1" type="ORF">ROLI_001620</name>
</gene>
<reference evidence="2" key="1">
    <citation type="submission" date="2024-01" db="EMBL/GenBank/DDBJ databases">
        <title>Roseobacter fucihabitans sp. nov., isolated from the brown alga Fucus spiralis.</title>
        <authorList>
            <person name="Hahnke S."/>
            <person name="Berger M."/>
            <person name="Schlingloff A."/>
            <person name="Athale I."/>
            <person name="Neumann-Schaal M."/>
            <person name="Adenaya A."/>
            <person name="Poehlein A."/>
            <person name="Daniel R."/>
            <person name="Pertersen J."/>
            <person name="Brinkhoff T."/>
        </authorList>
    </citation>
    <scope>NUCLEOTIDE SEQUENCE [LARGE SCALE GENOMIC DNA]</scope>
    <source>
        <strain evidence="2">B14</strain>
    </source>
</reference>
<name>A0ABZ2BPA8_9RHOB</name>
<proteinExistence type="predicted"/>
<dbReference type="Proteomes" id="UP001318682">
    <property type="component" value="Chromosome"/>
</dbReference>
<accession>A0ABZ2BPA8</accession>
<dbReference type="EMBL" id="CP143423">
    <property type="protein sequence ID" value="WVX47097.1"/>
    <property type="molecule type" value="Genomic_DNA"/>
</dbReference>
<sequence length="1326" mass="145032">MRGQYEYLSPVLWLDVLTDWKNITVTPGALEHLRLPQALEDPSLKILPLTLAQAFSRAGDRLGASDAYLRLAKDVGPWARLFLAEPAYVLSELLSFHAGDAARAFETALEENPDDAVQQIGDLSRRLRDWIERIEAGQNPQFSKQIDQINAEADLLDRLNDMSRNKSSDILAGVKKWGVSARALAEDRDALYKARAIETGLRGNHAVLRNTVVTLQPTAQAAFDARIASGDIDPALGLLIAELRTSMLVETQINAFMDRFTQYYYHDVIGQSPAGPSKERVLLHLYNSQKTGVLEKGTSLQSRSGDGMIQRFETETTVPVSRAQLARTTVLAYDMDPAISLNATLNGITGVRAASYAPGPRAVSEPMFSPRTSGPVRLGLDLSSAMFMLAEGERWIEVSFNMERRSALPAISSQSPDRAARKADPDQLDPDLVLALREDPELIQAFSQSDLDVGVDMIARKVQALATERRVTLSLSLVYEVLAHHVLEVNALRVLLGRIVTLSLIETRVFPSGNYWNALRTKIDVCRSQLSGQAGVAASETDHQSMIFDAFDSTPDGTFVLAPEDVFEKLLSDAFEVTLSTGAGPVTPSVTQVLSNIHADNAGLTLKLKLDDKVAPIVGPDPTNAPVLSLRYASSARICPVSFFERYHIKNFDIRVKAAGIRQIAALSDDGPVATGQNFMPFGARPKDGASLWVGCAEMAIKPVTDVGVTLTWAQTPGKIGSFEGHYAHYANRKDIPDPKLTLAFLSADGWKGLGARALPMFERSDLGELSPDWSFEGALYAPSNPTDRVVTPQDFHARQKVPAGMISLSLSDTANGFLADEYPLALVKAMRPRLLPPPLLPPRPVPPAPFVPQIARMSLSYTAQAKIEINAPQTARAGEKVVQVGAFGQVEVFPKRTLRHVTLFPPRLGYGHLFIQISGRDATGPLTLLFNVAERGHLRRVPEVNPIAWHYLTFAGWAPLPATAIASDSTAGLMRSGLVAINLPEDALRVSSEMPGEGAWLAAVATKPDLSVFPSVTSIETNGVWALCSDATFAKSPGARVWTFEPPQAGLRAPVEVPVVADVRPPETPRDFKARVGERLRHRKRAVTPWDVERLVLDAFPQVWMVKCLPHLDRHTPRPAPGQVTVIVVRKPPRLPAGAPARPEVFDVATLQRIRDHLRNLGSEFASYDVANPSFERLHVRASLVFEFDRDDGAVAQRLKTHLNRYLSVWTGSDALARFGWSLNVKLLRAHINALEYVRAINDFSVLHLASDDAGTHMLMDTAQTDTRGPHGPWITAARPWSLPLSTIDHALTPLLKPQDDRPTQSGIGRLSIGDMLIVGQGMNS</sequence>
<organism evidence="1 2">
    <name type="scientific">Roseobacter fucihabitans</name>
    <dbReference type="NCBI Taxonomy" id="1537242"/>
    <lineage>
        <taxon>Bacteria</taxon>
        <taxon>Pseudomonadati</taxon>
        <taxon>Pseudomonadota</taxon>
        <taxon>Alphaproteobacteria</taxon>
        <taxon>Rhodobacterales</taxon>
        <taxon>Roseobacteraceae</taxon>
        <taxon>Roseobacter</taxon>
    </lineage>
</organism>